<evidence type="ECO:0000313" key="3">
    <source>
        <dbReference type="Proteomes" id="UP000482800"/>
    </source>
</evidence>
<comment type="caution">
    <text evidence="2">The sequence shown here is derived from an EMBL/GenBank/DDBJ whole genome shotgun (WGS) entry which is preliminary data.</text>
</comment>
<keyword evidence="3" id="KW-1185">Reference proteome</keyword>
<sequence length="237" mass="23816">MAALAGAAATGFAGTHLVLAALLAMGGSGHLTVAMVTGRGRPMLVLAVLAALATAGLAAWLLTGAAPADPLRPDTRLAAGALALAAAALAGALLGLAAQTYVYGTTVDGRVLRPGGPLLHVAWVLQTTGDAAVVASRLVAFTTGVAAVFGAAVLAAATLRHIPRKRRAGIAYGAGAGAGLLLASAGYAGYHAWREWRFWGGWQPSAAGWDRPSWAAARSPRVAGCGAWPGRRPSRCW</sequence>
<feature type="transmembrane region" description="Helical" evidence="1">
    <location>
        <begin position="77"/>
        <end position="98"/>
    </location>
</feature>
<feature type="transmembrane region" description="Helical" evidence="1">
    <location>
        <begin position="138"/>
        <end position="157"/>
    </location>
</feature>
<feature type="transmembrane region" description="Helical" evidence="1">
    <location>
        <begin position="44"/>
        <end position="65"/>
    </location>
</feature>
<evidence type="ECO:0000313" key="2">
    <source>
        <dbReference type="EMBL" id="GFJ82553.1"/>
    </source>
</evidence>
<name>A0A6V8KBG0_9ACTN</name>
<accession>A0A6V8KBG0</accession>
<gene>
    <name evidence="2" type="ORF">Phou_067330</name>
</gene>
<keyword evidence="1" id="KW-0472">Membrane</keyword>
<protein>
    <submittedName>
        <fullName evidence="2">Uncharacterized protein</fullName>
    </submittedName>
</protein>
<reference evidence="2 3" key="1">
    <citation type="submission" date="2020-03" db="EMBL/GenBank/DDBJ databases">
        <title>Whole genome shotgun sequence of Phytohabitans houttuyneae NBRC 108639.</title>
        <authorList>
            <person name="Komaki H."/>
            <person name="Tamura T."/>
        </authorList>
    </citation>
    <scope>NUCLEOTIDE SEQUENCE [LARGE SCALE GENOMIC DNA]</scope>
    <source>
        <strain evidence="2 3">NBRC 108639</strain>
    </source>
</reference>
<proteinExistence type="predicted"/>
<dbReference type="Proteomes" id="UP000482800">
    <property type="component" value="Unassembled WGS sequence"/>
</dbReference>
<keyword evidence="1" id="KW-1133">Transmembrane helix</keyword>
<evidence type="ECO:0000256" key="1">
    <source>
        <dbReference type="SAM" id="Phobius"/>
    </source>
</evidence>
<reference evidence="2 3" key="2">
    <citation type="submission" date="2020-03" db="EMBL/GenBank/DDBJ databases">
        <authorList>
            <person name="Ichikawa N."/>
            <person name="Kimura A."/>
            <person name="Kitahashi Y."/>
            <person name="Uohara A."/>
        </authorList>
    </citation>
    <scope>NUCLEOTIDE SEQUENCE [LARGE SCALE GENOMIC DNA]</scope>
    <source>
        <strain evidence="2 3">NBRC 108639</strain>
    </source>
</reference>
<dbReference type="EMBL" id="BLPF01000002">
    <property type="protein sequence ID" value="GFJ82553.1"/>
    <property type="molecule type" value="Genomic_DNA"/>
</dbReference>
<keyword evidence="1" id="KW-0812">Transmembrane</keyword>
<feature type="transmembrane region" description="Helical" evidence="1">
    <location>
        <begin position="169"/>
        <end position="190"/>
    </location>
</feature>
<dbReference type="RefSeq" id="WP_173063252.1">
    <property type="nucleotide sequence ID" value="NZ_BLPF01000002.1"/>
</dbReference>
<organism evidence="2 3">
    <name type="scientific">Phytohabitans houttuyneae</name>
    <dbReference type="NCBI Taxonomy" id="1076126"/>
    <lineage>
        <taxon>Bacteria</taxon>
        <taxon>Bacillati</taxon>
        <taxon>Actinomycetota</taxon>
        <taxon>Actinomycetes</taxon>
        <taxon>Micromonosporales</taxon>
        <taxon>Micromonosporaceae</taxon>
    </lineage>
</organism>
<dbReference type="AlphaFoldDB" id="A0A6V8KBG0"/>